<dbReference type="Proteomes" id="UP001314170">
    <property type="component" value="Unassembled WGS sequence"/>
</dbReference>
<accession>A0AAV1SCP7</accession>
<keyword evidence="2" id="KW-1185">Reference proteome</keyword>
<sequence>MKRGCTTRTIVDPHKSFEKTKATKEHVIDGWEPEAKLPAAQPVHALDRRNCIPSFGPLGAEILVRKDEEILRKINLISECIRYLAPSD</sequence>
<dbReference type="AlphaFoldDB" id="A0AAV1SCP7"/>
<gene>
    <name evidence="1" type="ORF">DCAF_LOCUS21739</name>
</gene>
<reference evidence="1 2" key="1">
    <citation type="submission" date="2024-01" db="EMBL/GenBank/DDBJ databases">
        <authorList>
            <person name="Waweru B."/>
        </authorList>
    </citation>
    <scope>NUCLEOTIDE SEQUENCE [LARGE SCALE GENOMIC DNA]</scope>
</reference>
<organism evidence="1 2">
    <name type="scientific">Dovyalis caffra</name>
    <dbReference type="NCBI Taxonomy" id="77055"/>
    <lineage>
        <taxon>Eukaryota</taxon>
        <taxon>Viridiplantae</taxon>
        <taxon>Streptophyta</taxon>
        <taxon>Embryophyta</taxon>
        <taxon>Tracheophyta</taxon>
        <taxon>Spermatophyta</taxon>
        <taxon>Magnoliopsida</taxon>
        <taxon>eudicotyledons</taxon>
        <taxon>Gunneridae</taxon>
        <taxon>Pentapetalae</taxon>
        <taxon>rosids</taxon>
        <taxon>fabids</taxon>
        <taxon>Malpighiales</taxon>
        <taxon>Salicaceae</taxon>
        <taxon>Flacourtieae</taxon>
        <taxon>Dovyalis</taxon>
    </lineage>
</organism>
<comment type="caution">
    <text evidence="1">The sequence shown here is derived from an EMBL/GenBank/DDBJ whole genome shotgun (WGS) entry which is preliminary data.</text>
</comment>
<name>A0AAV1SCP7_9ROSI</name>
<evidence type="ECO:0000313" key="2">
    <source>
        <dbReference type="Proteomes" id="UP001314170"/>
    </source>
</evidence>
<dbReference type="EMBL" id="CAWUPB010001173">
    <property type="protein sequence ID" value="CAK7349030.1"/>
    <property type="molecule type" value="Genomic_DNA"/>
</dbReference>
<proteinExistence type="predicted"/>
<evidence type="ECO:0000313" key="1">
    <source>
        <dbReference type="EMBL" id="CAK7349030.1"/>
    </source>
</evidence>
<protein>
    <submittedName>
        <fullName evidence="1">Uncharacterized protein</fullName>
    </submittedName>
</protein>